<organism evidence="1 2">
    <name type="scientific">Paraburkholderia humisilvae</name>
    <dbReference type="NCBI Taxonomy" id="627669"/>
    <lineage>
        <taxon>Bacteria</taxon>
        <taxon>Pseudomonadati</taxon>
        <taxon>Pseudomonadota</taxon>
        <taxon>Betaproteobacteria</taxon>
        <taxon>Burkholderiales</taxon>
        <taxon>Burkholderiaceae</taxon>
        <taxon>Paraburkholderia</taxon>
    </lineage>
</organism>
<name>A0A6J5F7A5_9BURK</name>
<dbReference type="Proteomes" id="UP000494363">
    <property type="component" value="Unassembled WGS sequence"/>
</dbReference>
<dbReference type="EMBL" id="CADIKH010000171">
    <property type="protein sequence ID" value="CAB3774788.1"/>
    <property type="molecule type" value="Genomic_DNA"/>
</dbReference>
<evidence type="ECO:0000313" key="1">
    <source>
        <dbReference type="EMBL" id="CAB3774788.1"/>
    </source>
</evidence>
<sequence>MAVTVHMNGRYAGFIGRHTAGCWSSIDARSQIDTELPSLHCCRRELRSYGSLFRPVFPNRSARSYDGLSVADHCSTTLNLKAIRHRRSPCAAPSSVCARCPSGRLLSAKAPPLLGRLAPTPDNVVHQRPVPRVLSGLRNCVGTDFVSLPQESGSPMREHSAPEQPEQVLQGVVTGFLTGRHQDAASIRQCSGAGRATVTCPRTTLARKQRRRARAA</sequence>
<evidence type="ECO:0000313" key="2">
    <source>
        <dbReference type="Proteomes" id="UP000494363"/>
    </source>
</evidence>
<keyword evidence="2" id="KW-1185">Reference proteome</keyword>
<reference evidence="1 2" key="1">
    <citation type="submission" date="2020-04" db="EMBL/GenBank/DDBJ databases">
        <authorList>
            <person name="De Canck E."/>
        </authorList>
    </citation>
    <scope>NUCLEOTIDE SEQUENCE [LARGE SCALE GENOMIC DNA]</scope>
    <source>
        <strain evidence="1 2">LMG 29542</strain>
    </source>
</reference>
<protein>
    <submittedName>
        <fullName evidence="1">Uncharacterized protein</fullName>
    </submittedName>
</protein>
<dbReference type="AlphaFoldDB" id="A0A6J5F7A5"/>
<proteinExistence type="predicted"/>
<accession>A0A6J5F7A5</accession>
<gene>
    <name evidence="1" type="ORF">LMG29542_08170</name>
</gene>